<sequence length="88" mass="10268">MAFVQRVIRGKRLSWADFSCLELIYKACNCAGSLHFNVAYNWSALLLSIELKTAKQFAPLYKTKKCFIATEITKMKRYPFYGPKFTTW</sequence>
<name>A0A8T2JR91_9PIPI</name>
<gene>
    <name evidence="1" type="ORF">GDO86_015041</name>
</gene>
<dbReference type="EMBL" id="JAACNH010000003">
    <property type="protein sequence ID" value="KAG8447775.1"/>
    <property type="molecule type" value="Genomic_DNA"/>
</dbReference>
<dbReference type="AlphaFoldDB" id="A0A8T2JR91"/>
<comment type="caution">
    <text evidence="1">The sequence shown here is derived from an EMBL/GenBank/DDBJ whole genome shotgun (WGS) entry which is preliminary data.</text>
</comment>
<protein>
    <submittedName>
        <fullName evidence="1">Uncharacterized protein</fullName>
    </submittedName>
</protein>
<accession>A0A8T2JR91</accession>
<evidence type="ECO:0000313" key="2">
    <source>
        <dbReference type="Proteomes" id="UP000812440"/>
    </source>
</evidence>
<dbReference type="Proteomes" id="UP000812440">
    <property type="component" value="Chromosome 8_10"/>
</dbReference>
<organism evidence="1 2">
    <name type="scientific">Hymenochirus boettgeri</name>
    <name type="common">Congo dwarf clawed frog</name>
    <dbReference type="NCBI Taxonomy" id="247094"/>
    <lineage>
        <taxon>Eukaryota</taxon>
        <taxon>Metazoa</taxon>
        <taxon>Chordata</taxon>
        <taxon>Craniata</taxon>
        <taxon>Vertebrata</taxon>
        <taxon>Euteleostomi</taxon>
        <taxon>Amphibia</taxon>
        <taxon>Batrachia</taxon>
        <taxon>Anura</taxon>
        <taxon>Pipoidea</taxon>
        <taxon>Pipidae</taxon>
        <taxon>Pipinae</taxon>
        <taxon>Hymenochirus</taxon>
    </lineage>
</organism>
<reference evidence="1" key="1">
    <citation type="thesis" date="2020" institute="ProQuest LLC" country="789 East Eisenhower Parkway, Ann Arbor, MI, USA">
        <title>Comparative Genomics and Chromosome Evolution.</title>
        <authorList>
            <person name="Mudd A.B."/>
        </authorList>
    </citation>
    <scope>NUCLEOTIDE SEQUENCE</scope>
    <source>
        <strain evidence="1">Female2</strain>
        <tissue evidence="1">Blood</tissue>
    </source>
</reference>
<evidence type="ECO:0000313" key="1">
    <source>
        <dbReference type="EMBL" id="KAG8447775.1"/>
    </source>
</evidence>
<proteinExistence type="predicted"/>
<keyword evidence="2" id="KW-1185">Reference proteome</keyword>